<dbReference type="RefSeq" id="WP_124876047.1">
    <property type="nucleotide sequence ID" value="NZ_RQJO01000008.1"/>
</dbReference>
<gene>
    <name evidence="1" type="ORF">EHT25_15885</name>
</gene>
<accession>A0A3P1BV36</accession>
<organism evidence="1 2">
    <name type="scientific">Larkinella rosea</name>
    <dbReference type="NCBI Taxonomy" id="2025312"/>
    <lineage>
        <taxon>Bacteria</taxon>
        <taxon>Pseudomonadati</taxon>
        <taxon>Bacteroidota</taxon>
        <taxon>Cytophagia</taxon>
        <taxon>Cytophagales</taxon>
        <taxon>Spirosomataceae</taxon>
        <taxon>Larkinella</taxon>
    </lineage>
</organism>
<sequence>MSLPEKTVTGYVAMVAPLTDDYPPVVPGLESQYASHPMLFYQSASDLYEKLCDLPTLGLPTLIVMDFSQSIDLGLGILRELKANERLRPIPVLIRKQKPVSSIQRATTALLNHSTTVFPEVVKRAEKSVAVGYHSASPF</sequence>
<keyword evidence="2" id="KW-1185">Reference proteome</keyword>
<evidence type="ECO:0000313" key="1">
    <source>
        <dbReference type="EMBL" id="RRB04937.1"/>
    </source>
</evidence>
<dbReference type="AlphaFoldDB" id="A0A3P1BV36"/>
<reference evidence="1 2" key="1">
    <citation type="submission" date="2018-11" db="EMBL/GenBank/DDBJ databases">
        <authorList>
            <person name="Zhou Z."/>
            <person name="Wang G."/>
        </authorList>
    </citation>
    <scope>NUCLEOTIDE SEQUENCE [LARGE SCALE GENOMIC DNA]</scope>
    <source>
        <strain evidence="1 2">KCTC52004</strain>
    </source>
</reference>
<proteinExistence type="predicted"/>
<evidence type="ECO:0008006" key="3">
    <source>
        <dbReference type="Google" id="ProtNLM"/>
    </source>
</evidence>
<dbReference type="Proteomes" id="UP000271925">
    <property type="component" value="Unassembled WGS sequence"/>
</dbReference>
<comment type="caution">
    <text evidence="1">The sequence shown here is derived from an EMBL/GenBank/DDBJ whole genome shotgun (WGS) entry which is preliminary data.</text>
</comment>
<evidence type="ECO:0000313" key="2">
    <source>
        <dbReference type="Proteomes" id="UP000271925"/>
    </source>
</evidence>
<dbReference type="EMBL" id="RQJO01000008">
    <property type="protein sequence ID" value="RRB04937.1"/>
    <property type="molecule type" value="Genomic_DNA"/>
</dbReference>
<dbReference type="OrthoDB" id="961256at2"/>
<protein>
    <recommendedName>
        <fullName evidence="3">Response regulator</fullName>
    </recommendedName>
</protein>
<name>A0A3P1BV36_9BACT</name>